<dbReference type="InterPro" id="IPR001563">
    <property type="entry name" value="Peptidase_S10"/>
</dbReference>
<accession>A0A9J6G0B1</accession>
<dbReference type="GO" id="GO:0006508">
    <property type="term" value="P:proteolysis"/>
    <property type="evidence" value="ECO:0007669"/>
    <property type="project" value="InterPro"/>
</dbReference>
<evidence type="ECO:0000313" key="2">
    <source>
        <dbReference type="EMBL" id="KAH9368136.1"/>
    </source>
</evidence>
<evidence type="ECO:0000256" key="1">
    <source>
        <dbReference type="ARBA" id="ARBA00009431"/>
    </source>
</evidence>
<protein>
    <recommendedName>
        <fullName evidence="4">Serine carboxypeptidase</fullName>
    </recommendedName>
</protein>
<evidence type="ECO:0008006" key="4">
    <source>
        <dbReference type="Google" id="ProtNLM"/>
    </source>
</evidence>
<name>A0A9J6G0B1_HAELO</name>
<proteinExistence type="inferred from homology"/>
<dbReference type="GO" id="GO:0004185">
    <property type="term" value="F:serine-type carboxypeptidase activity"/>
    <property type="evidence" value="ECO:0007669"/>
    <property type="project" value="InterPro"/>
</dbReference>
<reference evidence="2 3" key="1">
    <citation type="journal article" date="2020" name="Cell">
        <title>Large-Scale Comparative Analyses of Tick Genomes Elucidate Their Genetic Diversity and Vector Capacities.</title>
        <authorList>
            <consortium name="Tick Genome and Microbiome Consortium (TIGMIC)"/>
            <person name="Jia N."/>
            <person name="Wang J."/>
            <person name="Shi W."/>
            <person name="Du L."/>
            <person name="Sun Y."/>
            <person name="Zhan W."/>
            <person name="Jiang J.F."/>
            <person name="Wang Q."/>
            <person name="Zhang B."/>
            <person name="Ji P."/>
            <person name="Bell-Sakyi L."/>
            <person name="Cui X.M."/>
            <person name="Yuan T.T."/>
            <person name="Jiang B.G."/>
            <person name="Yang W.F."/>
            <person name="Lam T.T."/>
            <person name="Chang Q.C."/>
            <person name="Ding S.J."/>
            <person name="Wang X.J."/>
            <person name="Zhu J.G."/>
            <person name="Ruan X.D."/>
            <person name="Zhao L."/>
            <person name="Wei J.T."/>
            <person name="Ye R.Z."/>
            <person name="Que T.C."/>
            <person name="Du C.H."/>
            <person name="Zhou Y.H."/>
            <person name="Cheng J.X."/>
            <person name="Dai P.F."/>
            <person name="Guo W.B."/>
            <person name="Han X.H."/>
            <person name="Huang E.J."/>
            <person name="Li L.F."/>
            <person name="Wei W."/>
            <person name="Gao Y.C."/>
            <person name="Liu J.Z."/>
            <person name="Shao H.Z."/>
            <person name="Wang X."/>
            <person name="Wang C.C."/>
            <person name="Yang T.C."/>
            <person name="Huo Q.B."/>
            <person name="Li W."/>
            <person name="Chen H.Y."/>
            <person name="Chen S.E."/>
            <person name="Zhou L.G."/>
            <person name="Ni X.B."/>
            <person name="Tian J.H."/>
            <person name="Sheng Y."/>
            <person name="Liu T."/>
            <person name="Pan Y.S."/>
            <person name="Xia L.Y."/>
            <person name="Li J."/>
            <person name="Zhao F."/>
            <person name="Cao W.C."/>
        </authorList>
    </citation>
    <scope>NUCLEOTIDE SEQUENCE [LARGE SCALE GENOMIC DNA]</scope>
    <source>
        <strain evidence="2">HaeL-2018</strain>
    </source>
</reference>
<dbReference type="AlphaFoldDB" id="A0A9J6G0B1"/>
<dbReference type="SUPFAM" id="SSF53474">
    <property type="entry name" value="alpha/beta-Hydrolases"/>
    <property type="match status" value="1"/>
</dbReference>
<dbReference type="InterPro" id="IPR029058">
    <property type="entry name" value="AB_hydrolase_fold"/>
</dbReference>
<evidence type="ECO:0000313" key="3">
    <source>
        <dbReference type="Proteomes" id="UP000821853"/>
    </source>
</evidence>
<organism evidence="2 3">
    <name type="scientific">Haemaphysalis longicornis</name>
    <name type="common">Bush tick</name>
    <dbReference type="NCBI Taxonomy" id="44386"/>
    <lineage>
        <taxon>Eukaryota</taxon>
        <taxon>Metazoa</taxon>
        <taxon>Ecdysozoa</taxon>
        <taxon>Arthropoda</taxon>
        <taxon>Chelicerata</taxon>
        <taxon>Arachnida</taxon>
        <taxon>Acari</taxon>
        <taxon>Parasitiformes</taxon>
        <taxon>Ixodida</taxon>
        <taxon>Ixodoidea</taxon>
        <taxon>Ixodidae</taxon>
        <taxon>Haemaphysalinae</taxon>
        <taxon>Haemaphysalis</taxon>
    </lineage>
</organism>
<sequence>MHYTGQLDIVVAYPFTEALMHDLRWSGSEEFLNATQQVWRSLDGKRVQGYARCARNFTMLLLRNAGHIAPHDMPQSSYDAITRFLDDIPFVD</sequence>
<comment type="similarity">
    <text evidence="1">Belongs to the peptidase S10 family.</text>
</comment>
<dbReference type="VEuPathDB" id="VectorBase:HLOH_056788"/>
<comment type="caution">
    <text evidence="2">The sequence shown here is derived from an EMBL/GenBank/DDBJ whole genome shotgun (WGS) entry which is preliminary data.</text>
</comment>
<dbReference type="EMBL" id="JABSTR010000004">
    <property type="protein sequence ID" value="KAH9368136.1"/>
    <property type="molecule type" value="Genomic_DNA"/>
</dbReference>
<dbReference type="Proteomes" id="UP000821853">
    <property type="component" value="Chromosome 2"/>
</dbReference>
<keyword evidence="3" id="KW-1185">Reference proteome</keyword>
<dbReference type="Pfam" id="PF00450">
    <property type="entry name" value="Peptidase_S10"/>
    <property type="match status" value="1"/>
</dbReference>
<dbReference type="OrthoDB" id="443318at2759"/>
<gene>
    <name evidence="2" type="ORF">HPB48_018831</name>
</gene>
<dbReference type="OMA" id="ARCARNF"/>
<dbReference type="Gene3D" id="3.40.50.1820">
    <property type="entry name" value="alpha/beta hydrolase"/>
    <property type="match status" value="1"/>
</dbReference>